<keyword evidence="5 6" id="KW-0472">Membrane</keyword>
<comment type="subcellular location">
    <subcellularLocation>
        <location evidence="1">Cell membrane</location>
        <topology evidence="1">Multi-pass membrane protein</topology>
    </subcellularLocation>
</comment>
<dbReference type="CDD" id="cd06579">
    <property type="entry name" value="TM_PBP1_transp_AraH_like"/>
    <property type="match status" value="1"/>
</dbReference>
<dbReference type="RefSeq" id="WP_090933873.1">
    <property type="nucleotide sequence ID" value="NZ_FNDJ01000009.1"/>
</dbReference>
<dbReference type="Pfam" id="PF02653">
    <property type="entry name" value="BPD_transp_2"/>
    <property type="match status" value="1"/>
</dbReference>
<dbReference type="Proteomes" id="UP000199202">
    <property type="component" value="Unassembled WGS sequence"/>
</dbReference>
<evidence type="ECO:0000313" key="7">
    <source>
        <dbReference type="EMBL" id="SDJ22854.1"/>
    </source>
</evidence>
<keyword evidence="4 6" id="KW-1133">Transmembrane helix</keyword>
<dbReference type="STRING" id="633440.SAMN05421869_109242"/>
<name>A0A1G8S0R4_9ACTN</name>
<dbReference type="AlphaFoldDB" id="A0A1G8S0R4"/>
<feature type="transmembrane region" description="Helical" evidence="6">
    <location>
        <begin position="112"/>
        <end position="134"/>
    </location>
</feature>
<dbReference type="PANTHER" id="PTHR32196">
    <property type="entry name" value="ABC TRANSPORTER PERMEASE PROTEIN YPHD-RELATED-RELATED"/>
    <property type="match status" value="1"/>
</dbReference>
<keyword evidence="3 6" id="KW-0812">Transmembrane</keyword>
<evidence type="ECO:0000256" key="4">
    <source>
        <dbReference type="ARBA" id="ARBA00022989"/>
    </source>
</evidence>
<dbReference type="InterPro" id="IPR001851">
    <property type="entry name" value="ABC_transp_permease"/>
</dbReference>
<feature type="transmembrane region" description="Helical" evidence="6">
    <location>
        <begin position="76"/>
        <end position="100"/>
    </location>
</feature>
<dbReference type="GO" id="GO:0022857">
    <property type="term" value="F:transmembrane transporter activity"/>
    <property type="evidence" value="ECO:0007669"/>
    <property type="project" value="InterPro"/>
</dbReference>
<protein>
    <submittedName>
        <fullName evidence="7">Ribose transport system permease protein/putative xylitol transport system permease protein</fullName>
    </submittedName>
</protein>
<accession>A0A1G8S0R4</accession>
<keyword evidence="8" id="KW-1185">Reference proteome</keyword>
<feature type="transmembrane region" description="Helical" evidence="6">
    <location>
        <begin position="287"/>
        <end position="306"/>
    </location>
</feature>
<gene>
    <name evidence="7" type="ORF">SAMN05421869_109242</name>
</gene>
<keyword evidence="2" id="KW-1003">Cell membrane</keyword>
<dbReference type="PANTHER" id="PTHR32196:SF72">
    <property type="entry name" value="RIBOSE IMPORT PERMEASE PROTEIN RBSC"/>
    <property type="match status" value="1"/>
</dbReference>
<feature type="transmembrane region" description="Helical" evidence="6">
    <location>
        <begin position="181"/>
        <end position="202"/>
    </location>
</feature>
<sequence>MTKQPVSAVLDTDSGEVAEATAPASARWRAIVPSPTVLVLIGAAVAIVVVAGITNDSFLTEGNMTNLLRQMVSTGLLALGMLLVILTGGIDLSVGSVVALTGIMSAGLVSGLPLPVAILVAIVVGVLCGTVNGVMVARFSLAPFVVTLASMTTFRGLTYVYSKTPITPTTPDFLTLGSQNVGPIPIAAVITLAMFGLGWVLINRTSAGRALLGIGGNREAIRLAGVKVQRHLVLAYALSGLCAAVAGVILASRVGIAQPSVGVGFELDAIAACVIGGASLSGGRGTIGGTLAGVVLLGIIDNLLSLYDVQSYWQQVLKGLIIAVAILVRRGERQNT</sequence>
<dbReference type="GO" id="GO:0005886">
    <property type="term" value="C:plasma membrane"/>
    <property type="evidence" value="ECO:0007669"/>
    <property type="project" value="UniProtKB-SubCell"/>
</dbReference>
<dbReference type="EMBL" id="FNDJ01000009">
    <property type="protein sequence ID" value="SDJ22854.1"/>
    <property type="molecule type" value="Genomic_DNA"/>
</dbReference>
<evidence type="ECO:0000256" key="3">
    <source>
        <dbReference type="ARBA" id="ARBA00022692"/>
    </source>
</evidence>
<proteinExistence type="predicted"/>
<reference evidence="7 8" key="1">
    <citation type="submission" date="2016-10" db="EMBL/GenBank/DDBJ databases">
        <authorList>
            <person name="de Groot N.N."/>
        </authorList>
    </citation>
    <scope>NUCLEOTIDE SEQUENCE [LARGE SCALE GENOMIC DNA]</scope>
    <source>
        <strain evidence="7 8">CGMCC 4.6533</strain>
    </source>
</reference>
<evidence type="ECO:0000256" key="1">
    <source>
        <dbReference type="ARBA" id="ARBA00004651"/>
    </source>
</evidence>
<evidence type="ECO:0000313" key="8">
    <source>
        <dbReference type="Proteomes" id="UP000199202"/>
    </source>
</evidence>
<feature type="transmembrane region" description="Helical" evidence="6">
    <location>
        <begin position="37"/>
        <end position="55"/>
    </location>
</feature>
<feature type="transmembrane region" description="Helical" evidence="6">
    <location>
        <begin position="232"/>
        <end position="256"/>
    </location>
</feature>
<evidence type="ECO:0000256" key="6">
    <source>
        <dbReference type="SAM" id="Phobius"/>
    </source>
</evidence>
<dbReference type="OrthoDB" id="9808136at2"/>
<evidence type="ECO:0000256" key="5">
    <source>
        <dbReference type="ARBA" id="ARBA00023136"/>
    </source>
</evidence>
<feature type="transmembrane region" description="Helical" evidence="6">
    <location>
        <begin position="141"/>
        <end position="161"/>
    </location>
</feature>
<evidence type="ECO:0000256" key="2">
    <source>
        <dbReference type="ARBA" id="ARBA00022475"/>
    </source>
</evidence>
<organism evidence="7 8">
    <name type="scientific">Nonomuraea jiangxiensis</name>
    <dbReference type="NCBI Taxonomy" id="633440"/>
    <lineage>
        <taxon>Bacteria</taxon>
        <taxon>Bacillati</taxon>
        <taxon>Actinomycetota</taxon>
        <taxon>Actinomycetes</taxon>
        <taxon>Streptosporangiales</taxon>
        <taxon>Streptosporangiaceae</taxon>
        <taxon>Nonomuraea</taxon>
    </lineage>
</organism>